<evidence type="ECO:0000313" key="3">
    <source>
        <dbReference type="Proteomes" id="UP000228552"/>
    </source>
</evidence>
<dbReference type="Pfam" id="PF01381">
    <property type="entry name" value="HTH_3"/>
    <property type="match status" value="1"/>
</dbReference>
<reference evidence="2 3" key="1">
    <citation type="submission" date="2017-11" db="EMBL/GenBank/DDBJ databases">
        <title>Genome sequencing of Fusobacterium periodonticum KCOM 1263.</title>
        <authorList>
            <person name="Kook J.-K."/>
            <person name="Park S.-N."/>
            <person name="Lim Y.K."/>
        </authorList>
    </citation>
    <scope>NUCLEOTIDE SEQUENCE [LARGE SCALE GENOMIC DNA]</scope>
    <source>
        <strain evidence="2 3">KCOM 1263</strain>
    </source>
</reference>
<dbReference type="Gene3D" id="1.10.260.40">
    <property type="entry name" value="lambda repressor-like DNA-binding domains"/>
    <property type="match status" value="1"/>
</dbReference>
<dbReference type="Proteomes" id="UP000228552">
    <property type="component" value="Chromosome"/>
</dbReference>
<dbReference type="InterPro" id="IPR001387">
    <property type="entry name" value="Cro/C1-type_HTH"/>
</dbReference>
<protein>
    <recommendedName>
        <fullName evidence="1">HTH cro/C1-type domain-containing protein</fullName>
    </recommendedName>
</protein>
<name>A0AAD0APQ8_9FUSO</name>
<dbReference type="SUPFAM" id="SSF47413">
    <property type="entry name" value="lambda repressor-like DNA-binding domains"/>
    <property type="match status" value="1"/>
</dbReference>
<evidence type="ECO:0000259" key="1">
    <source>
        <dbReference type="PROSITE" id="PS50943"/>
    </source>
</evidence>
<accession>A0AAD0APQ8</accession>
<evidence type="ECO:0000313" key="2">
    <source>
        <dbReference type="EMBL" id="ATV60662.1"/>
    </source>
</evidence>
<organism evidence="2 3">
    <name type="scientific">Fusobacterium pseudoperiodonticum</name>
    <dbReference type="NCBI Taxonomy" id="2663009"/>
    <lineage>
        <taxon>Bacteria</taxon>
        <taxon>Fusobacteriati</taxon>
        <taxon>Fusobacteriota</taxon>
        <taxon>Fusobacteriia</taxon>
        <taxon>Fusobacteriales</taxon>
        <taxon>Fusobacteriaceae</taxon>
        <taxon>Fusobacterium</taxon>
    </lineage>
</organism>
<dbReference type="InterPro" id="IPR010982">
    <property type="entry name" value="Lambda_DNA-bd_dom_sf"/>
</dbReference>
<dbReference type="AlphaFoldDB" id="A0AAD0APQ8"/>
<keyword evidence="3" id="KW-1185">Reference proteome</keyword>
<dbReference type="EMBL" id="CP024700">
    <property type="protein sequence ID" value="ATV60662.1"/>
    <property type="molecule type" value="Genomic_DNA"/>
</dbReference>
<feature type="domain" description="HTH cro/C1-type" evidence="1">
    <location>
        <begin position="13"/>
        <end position="67"/>
    </location>
</feature>
<dbReference type="RefSeq" id="WP_099986418.1">
    <property type="nucleotide sequence ID" value="NZ_CP024700.1"/>
</dbReference>
<dbReference type="GO" id="GO:0003677">
    <property type="term" value="F:DNA binding"/>
    <property type="evidence" value="ECO:0007669"/>
    <property type="project" value="InterPro"/>
</dbReference>
<proteinExistence type="predicted"/>
<dbReference type="PROSITE" id="PS50943">
    <property type="entry name" value="HTH_CROC1"/>
    <property type="match status" value="1"/>
</dbReference>
<sequence>MNIENKKNFGEILKEVRIKNGDSFRTLADKINIVFSYIDKVEKGIRPINKEMFSRLLNVYPLDKKKLMVAYTFEVFPENAIKDLDLLKDSNDYEFIYKFLFENLSAEEKKNLLKNMYDRLEVDCYKNGTYEKNKEKLNLIKSKIDKLK</sequence>
<dbReference type="CDD" id="cd00093">
    <property type="entry name" value="HTH_XRE"/>
    <property type="match status" value="1"/>
</dbReference>
<gene>
    <name evidence="2" type="ORF">CTM74_01635</name>
</gene>